<evidence type="ECO:0000313" key="4">
    <source>
        <dbReference type="EMBL" id="KAH7289196.1"/>
    </source>
</evidence>
<evidence type="ECO:0000256" key="2">
    <source>
        <dbReference type="SAM" id="Coils"/>
    </source>
</evidence>
<organism evidence="4 5">
    <name type="scientific">Ceratopteris richardii</name>
    <name type="common">Triangle waterfern</name>
    <dbReference type="NCBI Taxonomy" id="49495"/>
    <lineage>
        <taxon>Eukaryota</taxon>
        <taxon>Viridiplantae</taxon>
        <taxon>Streptophyta</taxon>
        <taxon>Embryophyta</taxon>
        <taxon>Tracheophyta</taxon>
        <taxon>Polypodiopsida</taxon>
        <taxon>Polypodiidae</taxon>
        <taxon>Polypodiales</taxon>
        <taxon>Pteridineae</taxon>
        <taxon>Pteridaceae</taxon>
        <taxon>Parkerioideae</taxon>
        <taxon>Ceratopteris</taxon>
    </lineage>
</organism>
<dbReference type="AlphaFoldDB" id="A0A8T2QYX0"/>
<feature type="coiled-coil region" evidence="2">
    <location>
        <begin position="12"/>
        <end position="65"/>
    </location>
</feature>
<keyword evidence="2" id="KW-0175">Coiled coil</keyword>
<dbReference type="PANTHER" id="PTHR31775">
    <property type="entry name" value="OS02G0117200 PROTEIN"/>
    <property type="match status" value="1"/>
</dbReference>
<dbReference type="EMBL" id="CM035436">
    <property type="protein sequence ID" value="KAH7289196.1"/>
    <property type="molecule type" value="Genomic_DNA"/>
</dbReference>
<gene>
    <name evidence="4" type="ORF">KP509_31G062800</name>
</gene>
<sequence length="95" mass="10870">MNKYNKIVAKINAWENARKASAEAKLKKKEEQLEEKRAAYVEKMKNQIAEVHKKAEERRAVAEAKRGEEFVLADEKGAKFRASGRVPKSFLCFGD</sequence>
<evidence type="ECO:0000259" key="3">
    <source>
        <dbReference type="Pfam" id="PF03763"/>
    </source>
</evidence>
<dbReference type="InterPro" id="IPR005516">
    <property type="entry name" value="Remorin_C"/>
</dbReference>
<evidence type="ECO:0000256" key="1">
    <source>
        <dbReference type="ARBA" id="ARBA00005711"/>
    </source>
</evidence>
<dbReference type="PANTHER" id="PTHR31775:SF5">
    <property type="entry name" value="REMORIN 1.4"/>
    <property type="match status" value="1"/>
</dbReference>
<protein>
    <recommendedName>
        <fullName evidence="3">Remorin C-terminal domain-containing protein</fullName>
    </recommendedName>
</protein>
<reference evidence="4" key="1">
    <citation type="submission" date="2021-08" db="EMBL/GenBank/DDBJ databases">
        <title>WGS assembly of Ceratopteris richardii.</title>
        <authorList>
            <person name="Marchant D.B."/>
            <person name="Chen G."/>
            <person name="Jenkins J."/>
            <person name="Shu S."/>
            <person name="Leebens-Mack J."/>
            <person name="Grimwood J."/>
            <person name="Schmutz J."/>
            <person name="Soltis P."/>
            <person name="Soltis D."/>
            <person name="Chen Z.-H."/>
        </authorList>
    </citation>
    <scope>NUCLEOTIDE SEQUENCE</scope>
    <source>
        <strain evidence="4">Whitten #5841</strain>
        <tissue evidence="4">Leaf</tissue>
    </source>
</reference>
<name>A0A8T2QYX0_CERRI</name>
<proteinExistence type="inferred from homology"/>
<comment type="caution">
    <text evidence="4">The sequence shown here is derived from an EMBL/GenBank/DDBJ whole genome shotgun (WGS) entry which is preliminary data.</text>
</comment>
<dbReference type="Pfam" id="PF03763">
    <property type="entry name" value="Remorin_C"/>
    <property type="match status" value="1"/>
</dbReference>
<comment type="similarity">
    <text evidence="1">Belongs to the remorin family.</text>
</comment>
<evidence type="ECO:0000313" key="5">
    <source>
        <dbReference type="Proteomes" id="UP000825935"/>
    </source>
</evidence>
<dbReference type="OrthoDB" id="684343at2759"/>
<dbReference type="Proteomes" id="UP000825935">
    <property type="component" value="Chromosome 31"/>
</dbReference>
<feature type="domain" description="Remorin C-terminal" evidence="3">
    <location>
        <begin position="1"/>
        <end position="88"/>
    </location>
</feature>
<keyword evidence="5" id="KW-1185">Reference proteome</keyword>
<accession>A0A8T2QYX0</accession>